<dbReference type="OrthoDB" id="10400745at2759"/>
<gene>
    <name evidence="2" type="ORF">FRV6_07223</name>
</gene>
<name>A0A2H3TIV1_FUSOX</name>
<sequence length="83" mass="9398">MTMPYLLQLCAGAEGLNGESVRSGTHKREEERKTRMLRVTRKGGRYRRKMARRSLVEMKMESGGGGREDKVEAANKKESKEAP</sequence>
<feature type="region of interest" description="Disordered" evidence="1">
    <location>
        <begin position="57"/>
        <end position="83"/>
    </location>
</feature>
<protein>
    <submittedName>
        <fullName evidence="2">Uncharacterized protein</fullName>
    </submittedName>
</protein>
<evidence type="ECO:0000313" key="2">
    <source>
        <dbReference type="EMBL" id="SCO83010.1"/>
    </source>
</evidence>
<proteinExistence type="predicted"/>
<dbReference type="Proteomes" id="UP000219369">
    <property type="component" value="Unassembled WGS sequence"/>
</dbReference>
<organism evidence="2 3">
    <name type="scientific">Fusarium oxysporum</name>
    <name type="common">Fusarium vascular wilt</name>
    <dbReference type="NCBI Taxonomy" id="5507"/>
    <lineage>
        <taxon>Eukaryota</taxon>
        <taxon>Fungi</taxon>
        <taxon>Dikarya</taxon>
        <taxon>Ascomycota</taxon>
        <taxon>Pezizomycotina</taxon>
        <taxon>Sordariomycetes</taxon>
        <taxon>Hypocreomycetidae</taxon>
        <taxon>Hypocreales</taxon>
        <taxon>Nectriaceae</taxon>
        <taxon>Fusarium</taxon>
        <taxon>Fusarium oxysporum species complex</taxon>
    </lineage>
</organism>
<accession>A0A2H3TIV1</accession>
<dbReference type="EMBL" id="FMJY01000004">
    <property type="protein sequence ID" value="SCO83010.1"/>
    <property type="molecule type" value="Genomic_DNA"/>
</dbReference>
<dbReference type="AlphaFoldDB" id="A0A2H3TIV1"/>
<evidence type="ECO:0000256" key="1">
    <source>
        <dbReference type="SAM" id="MobiDB-lite"/>
    </source>
</evidence>
<reference evidence="3" key="1">
    <citation type="submission" date="2016-09" db="EMBL/GenBank/DDBJ databases">
        <authorList>
            <person name="Guldener U."/>
        </authorList>
    </citation>
    <scope>NUCLEOTIDE SEQUENCE [LARGE SCALE GENOMIC DNA]</scope>
    <source>
        <strain evidence="3">V64-1</strain>
    </source>
</reference>
<evidence type="ECO:0000313" key="3">
    <source>
        <dbReference type="Proteomes" id="UP000219369"/>
    </source>
</evidence>